<dbReference type="CDD" id="cd06558">
    <property type="entry name" value="crotonase-like"/>
    <property type="match status" value="1"/>
</dbReference>
<dbReference type="PANTHER" id="PTHR11941">
    <property type="entry name" value="ENOYL-COA HYDRATASE-RELATED"/>
    <property type="match status" value="1"/>
</dbReference>
<dbReference type="Proteomes" id="UP000639051">
    <property type="component" value="Unassembled WGS sequence"/>
</dbReference>
<name>A0ABS1K113_9MICC</name>
<dbReference type="Gene3D" id="1.10.12.10">
    <property type="entry name" value="Lyase 2-enoyl-coa Hydratase, Chain A, domain 2"/>
    <property type="match status" value="1"/>
</dbReference>
<keyword evidence="2" id="KW-0456">Lyase</keyword>
<comment type="catalytic activity">
    <reaction evidence="4">
        <text>a 4-saturated-(3S)-3-hydroxyacyl-CoA = a (3E)-enoyl-CoA + H2O</text>
        <dbReference type="Rhea" id="RHEA:20724"/>
        <dbReference type="ChEBI" id="CHEBI:15377"/>
        <dbReference type="ChEBI" id="CHEBI:58521"/>
        <dbReference type="ChEBI" id="CHEBI:137480"/>
        <dbReference type="EC" id="4.2.1.17"/>
    </reaction>
</comment>
<comment type="caution">
    <text evidence="6">The sequence shown here is derived from an EMBL/GenBank/DDBJ whole genome shotgun (WGS) entry which is preliminary data.</text>
</comment>
<comment type="similarity">
    <text evidence="1 5">Belongs to the enoyl-CoA hydratase/isomerase family.</text>
</comment>
<reference evidence="6 7" key="1">
    <citation type="submission" date="2021-01" db="EMBL/GenBank/DDBJ databases">
        <title>Genome public.</title>
        <authorList>
            <person name="Liu C."/>
            <person name="Sun Q."/>
        </authorList>
    </citation>
    <scope>NUCLEOTIDE SEQUENCE [LARGE SCALE GENOMIC DNA]</scope>
    <source>
        <strain evidence="6 7">JC656</strain>
    </source>
</reference>
<dbReference type="SUPFAM" id="SSF52096">
    <property type="entry name" value="ClpP/crotonase"/>
    <property type="match status" value="1"/>
</dbReference>
<proteinExistence type="inferred from homology"/>
<comment type="catalytic activity">
    <reaction evidence="3">
        <text>a (3S)-3-hydroxyacyl-CoA = a (2E)-enoyl-CoA + H2O</text>
        <dbReference type="Rhea" id="RHEA:16105"/>
        <dbReference type="ChEBI" id="CHEBI:15377"/>
        <dbReference type="ChEBI" id="CHEBI:57318"/>
        <dbReference type="ChEBI" id="CHEBI:58856"/>
        <dbReference type="EC" id="4.2.1.17"/>
    </reaction>
</comment>
<evidence type="ECO:0000256" key="5">
    <source>
        <dbReference type="RuleBase" id="RU003707"/>
    </source>
</evidence>
<organism evidence="6 7">
    <name type="scientific">Sinomonas cellulolyticus</name>
    <dbReference type="NCBI Taxonomy" id="2801916"/>
    <lineage>
        <taxon>Bacteria</taxon>
        <taxon>Bacillati</taxon>
        <taxon>Actinomycetota</taxon>
        <taxon>Actinomycetes</taxon>
        <taxon>Micrococcales</taxon>
        <taxon>Micrococcaceae</taxon>
        <taxon>Sinomonas</taxon>
    </lineage>
</organism>
<dbReference type="Pfam" id="PF00378">
    <property type="entry name" value="ECH_1"/>
    <property type="match status" value="1"/>
</dbReference>
<dbReference type="RefSeq" id="WP_201896859.1">
    <property type="nucleotide sequence ID" value="NZ_BNCM01000017.1"/>
</dbReference>
<dbReference type="EMBL" id="JAERRC010000002">
    <property type="protein sequence ID" value="MBL0703991.1"/>
    <property type="molecule type" value="Genomic_DNA"/>
</dbReference>
<evidence type="ECO:0000256" key="4">
    <source>
        <dbReference type="ARBA" id="ARBA00023717"/>
    </source>
</evidence>
<gene>
    <name evidence="6" type="ORF">JJE72_00540</name>
</gene>
<dbReference type="InterPro" id="IPR029045">
    <property type="entry name" value="ClpP/crotonase-like_dom_sf"/>
</dbReference>
<dbReference type="InterPro" id="IPR014748">
    <property type="entry name" value="Enoyl-CoA_hydra_C"/>
</dbReference>
<evidence type="ECO:0000313" key="7">
    <source>
        <dbReference type="Proteomes" id="UP000639051"/>
    </source>
</evidence>
<evidence type="ECO:0000313" key="6">
    <source>
        <dbReference type="EMBL" id="MBL0703991.1"/>
    </source>
</evidence>
<dbReference type="PROSITE" id="PS00166">
    <property type="entry name" value="ENOYL_COA_HYDRATASE"/>
    <property type="match status" value="1"/>
</dbReference>
<sequence length="259" mass="27886">MVHENLVVERAGHVAVLRIDREDKLGALSTRLVNALGQQLAAIRQNPAIRAVVLTGTGRGFIAGADLDEYFGASPESFEEYQRNSRRVFDDLERMPQPVIAAVNGYAFGGGFEVALCCDFILAAEKAKFGLPEIKLGLLPGGGGTQRLSRKVSVPWAKDIIMTGRTVTAGEAQSVGLVRSIHSAEELVPAAMEFAQLLAAQAPRAVREAKRLLNEGSSSELSAALTLEQEALSRLYSTADGQEGIRAFREKRAPKFTGH</sequence>
<protein>
    <submittedName>
        <fullName evidence="6">Enoyl-CoA hydratase/isomerase family protein</fullName>
    </submittedName>
</protein>
<dbReference type="InterPro" id="IPR018376">
    <property type="entry name" value="Enoyl-CoA_hyd/isom_CS"/>
</dbReference>
<dbReference type="InterPro" id="IPR001753">
    <property type="entry name" value="Enoyl-CoA_hydra/iso"/>
</dbReference>
<evidence type="ECO:0000256" key="2">
    <source>
        <dbReference type="ARBA" id="ARBA00023239"/>
    </source>
</evidence>
<dbReference type="PANTHER" id="PTHR11941:SF54">
    <property type="entry name" value="ENOYL-COA HYDRATASE, MITOCHONDRIAL"/>
    <property type="match status" value="1"/>
</dbReference>
<evidence type="ECO:0000256" key="3">
    <source>
        <dbReference type="ARBA" id="ARBA00023709"/>
    </source>
</evidence>
<keyword evidence="7" id="KW-1185">Reference proteome</keyword>
<evidence type="ECO:0000256" key="1">
    <source>
        <dbReference type="ARBA" id="ARBA00005254"/>
    </source>
</evidence>
<dbReference type="Gene3D" id="3.90.226.10">
    <property type="entry name" value="2-enoyl-CoA Hydratase, Chain A, domain 1"/>
    <property type="match status" value="1"/>
</dbReference>
<accession>A0ABS1K113</accession>